<organism evidence="2 3">
    <name type="scientific">Austwickia chelonae NBRC 105200</name>
    <dbReference type="NCBI Taxonomy" id="1184607"/>
    <lineage>
        <taxon>Bacteria</taxon>
        <taxon>Bacillati</taxon>
        <taxon>Actinomycetota</taxon>
        <taxon>Actinomycetes</taxon>
        <taxon>Micrococcales</taxon>
        <taxon>Dermatophilaceae</taxon>
        <taxon>Austwickia</taxon>
    </lineage>
</organism>
<dbReference type="Proteomes" id="UP000008495">
    <property type="component" value="Unassembled WGS sequence"/>
</dbReference>
<gene>
    <name evidence="2" type="ORF">AUCHE_16_01420</name>
</gene>
<feature type="domain" description="Prolyl 4-hydroxylase alpha subunit Fe(2+) 2OG dioxygenase" evidence="1">
    <location>
        <begin position="133"/>
        <end position="226"/>
    </location>
</feature>
<evidence type="ECO:0000313" key="3">
    <source>
        <dbReference type="Proteomes" id="UP000008495"/>
    </source>
</evidence>
<sequence length="285" mass="31861">MRPSEMGETTVTEITGAGYNIQLPDETACAHWRESFLSADPWPHLVLDDLVPRELALEAYAQECRRIHRLTRLAGRGSRKSSATAGFGPAAAQILQALDSPAMVSFLEGLTGIPELEHDPGRTWAGLHVNLPGDYHWLHRDFIRHPTDGRWHRVTVIVYLNPSWPTDYGGQLELWGPSSDTPAAVVPPVAPTAVVFENSSDAIHGLPEPITCPDGLARLSLTAYYYTREAPPRRDRYHPLIRRPRRPQDPFRQGHAPLSEIVEGLDLRAKDLTHALHRRRCAPEP</sequence>
<name>K6UN65_9MICO</name>
<dbReference type="AlphaFoldDB" id="K6UN65"/>
<evidence type="ECO:0000259" key="1">
    <source>
        <dbReference type="Pfam" id="PF13640"/>
    </source>
</evidence>
<dbReference type="EMBL" id="BAGZ01000016">
    <property type="protein sequence ID" value="GAB78721.1"/>
    <property type="molecule type" value="Genomic_DNA"/>
</dbReference>
<protein>
    <recommendedName>
        <fullName evidence="1">Prolyl 4-hydroxylase alpha subunit Fe(2+) 2OG dioxygenase domain-containing protein</fullName>
    </recommendedName>
</protein>
<dbReference type="STRING" id="100225.SAMN05421595_2375"/>
<reference evidence="2 3" key="1">
    <citation type="submission" date="2012-08" db="EMBL/GenBank/DDBJ databases">
        <title>Whole genome shotgun sequence of Austwickia chelonae NBRC 105200.</title>
        <authorList>
            <person name="Yoshida I."/>
            <person name="Hosoyama A."/>
            <person name="Tsuchikane K."/>
            <person name="Katsumata H."/>
            <person name="Ando Y."/>
            <person name="Ohji S."/>
            <person name="Hamada M."/>
            <person name="Tamura T."/>
            <person name="Yamazoe A."/>
            <person name="Yamazaki S."/>
            <person name="Fujita N."/>
        </authorList>
    </citation>
    <scope>NUCLEOTIDE SEQUENCE [LARGE SCALE GENOMIC DNA]</scope>
    <source>
        <strain evidence="2 3">NBRC 105200</strain>
    </source>
</reference>
<proteinExistence type="predicted"/>
<accession>K6UN65</accession>
<dbReference type="eggNOG" id="COG3751">
    <property type="taxonomic scope" value="Bacteria"/>
</dbReference>
<evidence type="ECO:0000313" key="2">
    <source>
        <dbReference type="EMBL" id="GAB78721.1"/>
    </source>
</evidence>
<dbReference type="Pfam" id="PF13640">
    <property type="entry name" value="2OG-FeII_Oxy_3"/>
    <property type="match status" value="1"/>
</dbReference>
<dbReference type="Gene3D" id="2.60.120.620">
    <property type="entry name" value="q2cbj1_9rhob like domain"/>
    <property type="match status" value="1"/>
</dbReference>
<dbReference type="InterPro" id="IPR044862">
    <property type="entry name" value="Pro_4_hyd_alph_FE2OG_OXY"/>
</dbReference>
<comment type="caution">
    <text evidence="2">The sequence shown here is derived from an EMBL/GenBank/DDBJ whole genome shotgun (WGS) entry which is preliminary data.</text>
</comment>
<keyword evidence="3" id="KW-1185">Reference proteome</keyword>